<dbReference type="AlphaFoldDB" id="A0A3N2DCY6"/>
<dbReference type="Proteomes" id="UP000275356">
    <property type="component" value="Unassembled WGS sequence"/>
</dbReference>
<sequence>MSETTSPEPSTPTSGVTGEHTTDGIPHGLTSLTPFISVVDAAGAIAFYRDVFGARVVDVTEMGGVVAHADLDLGSGHLQLGEPNPAFGLVPPPDGDDDCYSIGLYCPDVDAVVERAVAAGATVREPAGTFVSGDRFASIRDPFGVRWSIMTRVEDLSETESAARVAAWAAEQSAAATDAADTERDADA</sequence>
<dbReference type="OrthoDB" id="9795306at2"/>
<dbReference type="InterPro" id="IPR037523">
    <property type="entry name" value="VOC_core"/>
</dbReference>
<evidence type="ECO:0000313" key="3">
    <source>
        <dbReference type="EMBL" id="ROR97660.1"/>
    </source>
</evidence>
<organism evidence="3 4">
    <name type="scientific">Salana multivorans</name>
    <dbReference type="NCBI Taxonomy" id="120377"/>
    <lineage>
        <taxon>Bacteria</taxon>
        <taxon>Bacillati</taxon>
        <taxon>Actinomycetota</taxon>
        <taxon>Actinomycetes</taxon>
        <taxon>Micrococcales</taxon>
        <taxon>Beutenbergiaceae</taxon>
        <taxon>Salana</taxon>
    </lineage>
</organism>
<dbReference type="InterPro" id="IPR004360">
    <property type="entry name" value="Glyas_Fos-R_dOase_dom"/>
</dbReference>
<gene>
    <name evidence="3" type="ORF">EDD28_2262</name>
</gene>
<feature type="region of interest" description="Disordered" evidence="1">
    <location>
        <begin position="1"/>
        <end position="24"/>
    </location>
</feature>
<keyword evidence="4" id="KW-1185">Reference proteome</keyword>
<feature type="compositionally biased region" description="Low complexity" evidence="1">
    <location>
        <begin position="1"/>
        <end position="14"/>
    </location>
</feature>
<dbReference type="PANTHER" id="PTHR34109:SF1">
    <property type="entry name" value="VOC DOMAIN-CONTAINING PROTEIN"/>
    <property type="match status" value="1"/>
</dbReference>
<evidence type="ECO:0000259" key="2">
    <source>
        <dbReference type="PROSITE" id="PS51819"/>
    </source>
</evidence>
<comment type="caution">
    <text evidence="3">The sequence shown here is derived from an EMBL/GenBank/DDBJ whole genome shotgun (WGS) entry which is preliminary data.</text>
</comment>
<feature type="domain" description="VOC" evidence="2">
    <location>
        <begin position="28"/>
        <end position="152"/>
    </location>
</feature>
<dbReference type="RefSeq" id="WP_123739673.1">
    <property type="nucleotide sequence ID" value="NZ_RKHQ01000001.1"/>
</dbReference>
<dbReference type="InterPro" id="IPR029068">
    <property type="entry name" value="Glyas_Bleomycin-R_OHBP_Dase"/>
</dbReference>
<accession>A0A3N2DCY6</accession>
<dbReference type="Gene3D" id="3.30.720.120">
    <property type="match status" value="1"/>
</dbReference>
<evidence type="ECO:0000313" key="4">
    <source>
        <dbReference type="Proteomes" id="UP000275356"/>
    </source>
</evidence>
<name>A0A3N2DCY6_9MICO</name>
<evidence type="ECO:0000256" key="1">
    <source>
        <dbReference type="SAM" id="MobiDB-lite"/>
    </source>
</evidence>
<dbReference type="EMBL" id="RKHQ01000001">
    <property type="protein sequence ID" value="ROR97660.1"/>
    <property type="molecule type" value="Genomic_DNA"/>
</dbReference>
<reference evidence="3 4" key="1">
    <citation type="submission" date="2018-11" db="EMBL/GenBank/DDBJ databases">
        <title>Sequencing the genomes of 1000 actinobacteria strains.</title>
        <authorList>
            <person name="Klenk H.-P."/>
        </authorList>
    </citation>
    <scope>NUCLEOTIDE SEQUENCE [LARGE SCALE GENOMIC DNA]</scope>
    <source>
        <strain evidence="3 4">DSM 13521</strain>
    </source>
</reference>
<dbReference type="PROSITE" id="PS51819">
    <property type="entry name" value="VOC"/>
    <property type="match status" value="1"/>
</dbReference>
<proteinExistence type="predicted"/>
<dbReference type="Gene3D" id="3.30.720.110">
    <property type="match status" value="1"/>
</dbReference>
<dbReference type="SUPFAM" id="SSF54593">
    <property type="entry name" value="Glyoxalase/Bleomycin resistance protein/Dihydroxybiphenyl dioxygenase"/>
    <property type="match status" value="1"/>
</dbReference>
<dbReference type="Pfam" id="PF00903">
    <property type="entry name" value="Glyoxalase"/>
    <property type="match status" value="1"/>
</dbReference>
<protein>
    <submittedName>
        <fullName evidence="3">PhnB protein</fullName>
    </submittedName>
</protein>
<dbReference type="PANTHER" id="PTHR34109">
    <property type="entry name" value="BNAUNNG04460D PROTEIN-RELATED"/>
    <property type="match status" value="1"/>
</dbReference>